<dbReference type="AlphaFoldDB" id="A0A4V2NM57"/>
<protein>
    <recommendedName>
        <fullName evidence="4">DUF5362 domain-containing protein</fullName>
    </recommendedName>
</protein>
<name>A0A4V2NM57_9GAMM</name>
<dbReference type="EMBL" id="SJTG01000001">
    <property type="protein sequence ID" value="TCI11967.1"/>
    <property type="molecule type" value="Genomic_DNA"/>
</dbReference>
<evidence type="ECO:0008006" key="4">
    <source>
        <dbReference type="Google" id="ProtNLM"/>
    </source>
</evidence>
<keyword evidence="1" id="KW-0812">Transmembrane</keyword>
<keyword evidence="1" id="KW-0472">Membrane</keyword>
<organism evidence="2 3">
    <name type="scientific">Dyella soli</name>
    <dbReference type="NCBI Taxonomy" id="522319"/>
    <lineage>
        <taxon>Bacteria</taxon>
        <taxon>Pseudomonadati</taxon>
        <taxon>Pseudomonadota</taxon>
        <taxon>Gammaproteobacteria</taxon>
        <taxon>Lysobacterales</taxon>
        <taxon>Rhodanobacteraceae</taxon>
        <taxon>Dyella</taxon>
    </lineage>
</organism>
<dbReference type="Pfam" id="PF17319">
    <property type="entry name" value="DUF5362"/>
    <property type="match status" value="1"/>
</dbReference>
<evidence type="ECO:0000313" key="3">
    <source>
        <dbReference type="Proteomes" id="UP000291822"/>
    </source>
</evidence>
<reference evidence="2 3" key="1">
    <citation type="submission" date="2019-02" db="EMBL/GenBank/DDBJ databases">
        <title>Dyella amyloliquefaciens sp. nov., isolated from forest soil.</title>
        <authorList>
            <person name="Gao Z.-H."/>
            <person name="Qiu L.-H."/>
        </authorList>
    </citation>
    <scope>NUCLEOTIDE SEQUENCE [LARGE SCALE GENOMIC DNA]</scope>
    <source>
        <strain evidence="2 3">KACC 12747</strain>
    </source>
</reference>
<keyword evidence="1" id="KW-1133">Transmembrane helix</keyword>
<dbReference type="InterPro" id="IPR035287">
    <property type="entry name" value="DUF5362"/>
</dbReference>
<keyword evidence="3" id="KW-1185">Reference proteome</keyword>
<proteinExistence type="predicted"/>
<dbReference type="RefSeq" id="WP_131151253.1">
    <property type="nucleotide sequence ID" value="NZ_SJTG01000001.1"/>
</dbReference>
<feature type="transmembrane region" description="Helical" evidence="1">
    <location>
        <begin position="100"/>
        <end position="124"/>
    </location>
</feature>
<evidence type="ECO:0000256" key="1">
    <source>
        <dbReference type="SAM" id="Phobius"/>
    </source>
</evidence>
<evidence type="ECO:0000313" key="2">
    <source>
        <dbReference type="EMBL" id="TCI11967.1"/>
    </source>
</evidence>
<sequence length="131" mass="14100">MSDQYASLGEARNNHSITDLSQPLASGTGWMKFVGIMSIIQGALTALTIVGILFAWLPIWIGVLVMQSAGAVERASQTGDAAALKEGLSKLRTYFVIQGVLWLVMFGIFALYIIFFGAMMATVLKNGGFPH</sequence>
<dbReference type="Proteomes" id="UP000291822">
    <property type="component" value="Unassembled WGS sequence"/>
</dbReference>
<feature type="transmembrane region" description="Helical" evidence="1">
    <location>
        <begin position="33"/>
        <end position="57"/>
    </location>
</feature>
<comment type="caution">
    <text evidence="2">The sequence shown here is derived from an EMBL/GenBank/DDBJ whole genome shotgun (WGS) entry which is preliminary data.</text>
</comment>
<gene>
    <name evidence="2" type="ORF">EZM97_00940</name>
</gene>
<accession>A0A4V2NM57</accession>